<feature type="region of interest" description="Disordered" evidence="1">
    <location>
        <begin position="166"/>
        <end position="185"/>
    </location>
</feature>
<evidence type="ECO:0000313" key="3">
    <source>
        <dbReference type="Proteomes" id="UP000176300"/>
    </source>
</evidence>
<dbReference type="EMBL" id="MFQS01000042">
    <property type="protein sequence ID" value="OGH82370.1"/>
    <property type="molecule type" value="Genomic_DNA"/>
</dbReference>
<dbReference type="STRING" id="1798697.A2373_02975"/>
<gene>
    <name evidence="2" type="ORF">A2373_02975</name>
</gene>
<reference evidence="2 3" key="1">
    <citation type="journal article" date="2016" name="Nat. Commun.">
        <title>Thousands of microbial genomes shed light on interconnected biogeochemical processes in an aquifer system.</title>
        <authorList>
            <person name="Anantharaman K."/>
            <person name="Brown C.T."/>
            <person name="Hug L.A."/>
            <person name="Sharon I."/>
            <person name="Castelle C.J."/>
            <person name="Probst A.J."/>
            <person name="Thomas B.C."/>
            <person name="Singh A."/>
            <person name="Wilkins M.J."/>
            <person name="Karaoz U."/>
            <person name="Brodie E.L."/>
            <person name="Williams K.H."/>
            <person name="Hubbard S.S."/>
            <person name="Banfield J.F."/>
        </authorList>
    </citation>
    <scope>NUCLEOTIDE SEQUENCE [LARGE SCALE GENOMIC DNA]</scope>
</reference>
<protein>
    <submittedName>
        <fullName evidence="2">Uncharacterized protein</fullName>
    </submittedName>
</protein>
<evidence type="ECO:0000313" key="2">
    <source>
        <dbReference type="EMBL" id="OGH82370.1"/>
    </source>
</evidence>
<sequence length="263" mass="30184">MNSLKRAIRYSLMPHELGYCGPDCNESKSKIILRDYLSGENYPEEKIRELLDEFIGAVSYYKLIAEKNNIDDYYDGRVVEAYWLGNDLLENVSVEDLKAMILRDFVGEGRLSKDRAREIIGRLPETAYAHHTFHVFFIGAVTNRVKLEGENKDKCRPSWAEVIGESKEPGKLNPAPFNPIHPRDKPQGIPERCWIKVKISKLFSDEETAEADVIWDKVFVPELKMGDIVSCHWGRISEKITRGQLDNLIKYTGINYKALMGDN</sequence>
<name>A0A1F6NEU5_9BACT</name>
<dbReference type="Proteomes" id="UP000176300">
    <property type="component" value="Unassembled WGS sequence"/>
</dbReference>
<dbReference type="Pfam" id="PF19927">
    <property type="entry name" value="DUF6390"/>
    <property type="match status" value="1"/>
</dbReference>
<comment type="caution">
    <text evidence="2">The sequence shown here is derived from an EMBL/GenBank/DDBJ whole genome shotgun (WGS) entry which is preliminary data.</text>
</comment>
<evidence type="ECO:0000256" key="1">
    <source>
        <dbReference type="SAM" id="MobiDB-lite"/>
    </source>
</evidence>
<proteinExistence type="predicted"/>
<dbReference type="InterPro" id="IPR045660">
    <property type="entry name" value="DUF6390"/>
</dbReference>
<organism evidence="2 3">
    <name type="scientific">Candidatus Magasanikbacteria bacterium RIFOXYB1_FULL_40_15</name>
    <dbReference type="NCBI Taxonomy" id="1798697"/>
    <lineage>
        <taxon>Bacteria</taxon>
        <taxon>Candidatus Magasanikiibacteriota</taxon>
    </lineage>
</organism>
<accession>A0A1F6NEU5</accession>
<dbReference type="AlphaFoldDB" id="A0A1F6NEU5"/>